<protein>
    <submittedName>
        <fullName evidence="14">SusC/RagA family TonB-linked outer membrane protein</fullName>
    </submittedName>
    <submittedName>
        <fullName evidence="13">TonB-dependent receptor</fullName>
    </submittedName>
</protein>
<evidence type="ECO:0000256" key="2">
    <source>
        <dbReference type="ARBA" id="ARBA00022448"/>
    </source>
</evidence>
<feature type="domain" description="TonB-dependent receptor plug" evidence="11">
    <location>
        <begin position="127"/>
        <end position="233"/>
    </location>
</feature>
<dbReference type="Proteomes" id="UP001170023">
    <property type="component" value="Unassembled WGS sequence"/>
</dbReference>
<dbReference type="SUPFAM" id="SSF49464">
    <property type="entry name" value="Carboxypeptidase regulatory domain-like"/>
    <property type="match status" value="1"/>
</dbReference>
<comment type="subcellular location">
    <subcellularLocation>
        <location evidence="1 8">Cell outer membrane</location>
        <topology evidence="1 8">Multi-pass membrane protein</topology>
    </subcellularLocation>
</comment>
<dbReference type="Gene3D" id="2.60.40.1120">
    <property type="entry name" value="Carboxypeptidase-like, regulatory domain"/>
    <property type="match status" value="1"/>
</dbReference>
<evidence type="ECO:0000256" key="4">
    <source>
        <dbReference type="ARBA" id="ARBA00022692"/>
    </source>
</evidence>
<dbReference type="KEGG" id="bcac:CGC64_01325"/>
<evidence type="ECO:0000313" key="24">
    <source>
        <dbReference type="Proteomes" id="UP000284431"/>
    </source>
</evidence>
<proteinExistence type="inferred from homology"/>
<evidence type="ECO:0000256" key="8">
    <source>
        <dbReference type="PROSITE-ProRule" id="PRU01360"/>
    </source>
</evidence>
<dbReference type="Proteomes" id="UP000284205">
    <property type="component" value="Unassembled WGS sequence"/>
</dbReference>
<dbReference type="Pfam" id="PF00593">
    <property type="entry name" value="TonB_dep_Rec_b-barrel"/>
    <property type="match status" value="1"/>
</dbReference>
<evidence type="ECO:0000256" key="3">
    <source>
        <dbReference type="ARBA" id="ARBA00022452"/>
    </source>
</evidence>
<keyword evidence="6 8" id="KW-0472">Membrane</keyword>
<dbReference type="Gene3D" id="2.40.170.20">
    <property type="entry name" value="TonB-dependent receptor, beta-barrel domain"/>
    <property type="match status" value="1"/>
</dbReference>
<keyword evidence="13" id="KW-0675">Receptor</keyword>
<keyword evidence="4 8" id="KW-0812">Transmembrane</keyword>
<dbReference type="NCBIfam" id="TIGR04056">
    <property type="entry name" value="OMP_RagA_SusC"/>
    <property type="match status" value="1"/>
</dbReference>
<dbReference type="PROSITE" id="PS52016">
    <property type="entry name" value="TONB_DEPENDENT_REC_3"/>
    <property type="match status" value="1"/>
</dbReference>
<name>A0A174U3V7_9BACE</name>
<accession>A0A174U3V7</accession>
<evidence type="ECO:0000313" key="20">
    <source>
        <dbReference type="Proteomes" id="UP000095657"/>
    </source>
</evidence>
<keyword evidence="3 8" id="KW-1134">Transmembrane beta strand</keyword>
<dbReference type="InterPro" id="IPR000531">
    <property type="entry name" value="Beta-barrel_TonB"/>
</dbReference>
<keyword evidence="2 8" id="KW-0813">Transport</keyword>
<dbReference type="EMBL" id="CZBL01000006">
    <property type="protein sequence ID" value="CUQ09938.1"/>
    <property type="molecule type" value="Genomic_DNA"/>
</dbReference>
<evidence type="ECO:0000313" key="13">
    <source>
        <dbReference type="EMBL" id="CUQ15421.1"/>
    </source>
</evidence>
<evidence type="ECO:0000256" key="5">
    <source>
        <dbReference type="ARBA" id="ARBA00023077"/>
    </source>
</evidence>
<dbReference type="EMBL" id="QRKD01000031">
    <property type="protein sequence ID" value="RHH85942.1"/>
    <property type="molecule type" value="Genomic_DNA"/>
</dbReference>
<dbReference type="EMBL" id="QSCS01000018">
    <property type="protein sequence ID" value="RGY24968.1"/>
    <property type="molecule type" value="Genomic_DNA"/>
</dbReference>
<dbReference type="GO" id="GO:0009279">
    <property type="term" value="C:cell outer membrane"/>
    <property type="evidence" value="ECO:0007669"/>
    <property type="project" value="UniProtKB-SubCell"/>
</dbReference>
<evidence type="ECO:0000313" key="19">
    <source>
        <dbReference type="EMBL" id="RHH85942.1"/>
    </source>
</evidence>
<organism evidence="13 20">
    <name type="scientific">Bacteroides caccae</name>
    <dbReference type="NCBI Taxonomy" id="47678"/>
    <lineage>
        <taxon>Bacteria</taxon>
        <taxon>Pseudomonadati</taxon>
        <taxon>Bacteroidota</taxon>
        <taxon>Bacteroidia</taxon>
        <taxon>Bacteroidales</taxon>
        <taxon>Bacteroidaceae</taxon>
        <taxon>Bacteroides</taxon>
    </lineage>
</organism>
<dbReference type="InterPro" id="IPR039426">
    <property type="entry name" value="TonB-dep_rcpt-like"/>
</dbReference>
<evidence type="ECO:0000313" key="21">
    <source>
        <dbReference type="Proteomes" id="UP000095725"/>
    </source>
</evidence>
<comment type="similarity">
    <text evidence="8 9">Belongs to the TonB-dependent receptor family.</text>
</comment>
<dbReference type="InterPro" id="IPR008969">
    <property type="entry name" value="CarboxyPept-like_regulatory"/>
</dbReference>
<evidence type="ECO:0000256" key="9">
    <source>
        <dbReference type="RuleBase" id="RU003357"/>
    </source>
</evidence>
<dbReference type="EMBL" id="CZAI01000013">
    <property type="protein sequence ID" value="CUQ15421.1"/>
    <property type="molecule type" value="Genomic_DNA"/>
</dbReference>
<dbReference type="STRING" id="47678.ERS852494_04124"/>
<dbReference type="Proteomes" id="UP000095657">
    <property type="component" value="Unassembled WGS sequence"/>
</dbReference>
<feature type="domain" description="TonB-dependent receptor-like beta-barrel" evidence="10">
    <location>
        <begin position="388"/>
        <end position="902"/>
    </location>
</feature>
<evidence type="ECO:0000256" key="7">
    <source>
        <dbReference type="ARBA" id="ARBA00023237"/>
    </source>
</evidence>
<evidence type="ECO:0000313" key="12">
    <source>
        <dbReference type="EMBL" id="CUQ09938.1"/>
    </source>
</evidence>
<reference evidence="25 26" key="3">
    <citation type="journal article" date="2019" name="Nat. Med.">
        <title>A library of human gut bacterial isolates paired with longitudinal multiomics data enables mechanistic microbiome research.</title>
        <authorList>
            <person name="Poyet M."/>
            <person name="Groussin M."/>
            <person name="Gibbons S.M."/>
            <person name="Avila-Pacheco J."/>
            <person name="Jiang X."/>
            <person name="Kearney S.M."/>
            <person name="Perrotta A.R."/>
            <person name="Berdy B."/>
            <person name="Zhao S."/>
            <person name="Lieberman T.D."/>
            <person name="Swanson P.K."/>
            <person name="Smith M."/>
            <person name="Roesemann S."/>
            <person name="Alexander J.E."/>
            <person name="Rich S.A."/>
            <person name="Livny J."/>
            <person name="Vlamakis H."/>
            <person name="Clish C."/>
            <person name="Bullock K."/>
            <person name="Deik A."/>
            <person name="Scott J."/>
            <person name="Pierce K.A."/>
            <person name="Xavier R.J."/>
            <person name="Alm E.J."/>
        </authorList>
    </citation>
    <scope>NUCLEOTIDE SEQUENCE [LARGE SCALE GENOMIC DNA]</scope>
    <source>
        <strain evidence="15 25">BIOML-A19</strain>
        <strain evidence="14 26">BIOML-A31</strain>
    </source>
</reference>
<dbReference type="InterPro" id="IPR023996">
    <property type="entry name" value="TonB-dep_OMP_SusC/RagA"/>
</dbReference>
<dbReference type="Proteomes" id="UP000283512">
    <property type="component" value="Unassembled WGS sequence"/>
</dbReference>
<evidence type="ECO:0000313" key="14">
    <source>
        <dbReference type="EMBL" id="KAA5461037.1"/>
    </source>
</evidence>
<dbReference type="EMBL" id="VVYP01000023">
    <property type="protein sequence ID" value="KAA5461037.1"/>
    <property type="molecule type" value="Genomic_DNA"/>
</dbReference>
<gene>
    <name evidence="19" type="ORF">DW190_19060</name>
    <name evidence="17" type="ORF">DWY26_17790</name>
    <name evidence="18" type="ORF">DXA49_12200</name>
    <name evidence="13" type="ORF">ERS852494_04124</name>
    <name evidence="12" type="ORF">ERS852558_01829</name>
    <name evidence="15" type="ORF">F2Y31_20010</name>
    <name evidence="14" type="ORF">F2Y36_16625</name>
    <name evidence="16" type="ORF">Q4469_19985</name>
</gene>
<keyword evidence="7 8" id="KW-0998">Cell outer membrane</keyword>
<dbReference type="InterPro" id="IPR037066">
    <property type="entry name" value="Plug_dom_sf"/>
</dbReference>
<evidence type="ECO:0000259" key="11">
    <source>
        <dbReference type="Pfam" id="PF07715"/>
    </source>
</evidence>
<dbReference type="Proteomes" id="UP000284431">
    <property type="component" value="Unassembled WGS sequence"/>
</dbReference>
<dbReference type="AlphaFoldDB" id="A0A174U3V7"/>
<evidence type="ECO:0000313" key="22">
    <source>
        <dbReference type="Proteomes" id="UP000283512"/>
    </source>
</evidence>
<evidence type="ECO:0000313" key="15">
    <source>
        <dbReference type="EMBL" id="KAA5494926.1"/>
    </source>
</evidence>
<evidence type="ECO:0000259" key="10">
    <source>
        <dbReference type="Pfam" id="PF00593"/>
    </source>
</evidence>
<dbReference type="Proteomes" id="UP000475905">
    <property type="component" value="Unassembled WGS sequence"/>
</dbReference>
<evidence type="ECO:0000313" key="26">
    <source>
        <dbReference type="Proteomes" id="UP000475905"/>
    </source>
</evidence>
<evidence type="ECO:0000256" key="6">
    <source>
        <dbReference type="ARBA" id="ARBA00023136"/>
    </source>
</evidence>
<reference evidence="22 23" key="2">
    <citation type="submission" date="2018-08" db="EMBL/GenBank/DDBJ databases">
        <title>A genome reference for cultivated species of the human gut microbiota.</title>
        <authorList>
            <person name="Zou Y."/>
            <person name="Xue W."/>
            <person name="Luo G."/>
        </authorList>
    </citation>
    <scope>NUCLEOTIDE SEQUENCE [LARGE SCALE GENOMIC DNA]</scope>
    <source>
        <strain evidence="17 23">AF24-29LB</strain>
        <strain evidence="19 22">AM16-49B</strain>
        <strain evidence="18 24">OF02-6LB</strain>
    </source>
</reference>
<evidence type="ECO:0000313" key="16">
    <source>
        <dbReference type="EMBL" id="MDO6359927.1"/>
    </source>
</evidence>
<dbReference type="Proteomes" id="UP000368418">
    <property type="component" value="Unassembled WGS sequence"/>
</dbReference>
<dbReference type="Gene3D" id="2.170.130.10">
    <property type="entry name" value="TonB-dependent receptor, plug domain"/>
    <property type="match status" value="1"/>
</dbReference>
<dbReference type="InterPro" id="IPR012910">
    <property type="entry name" value="Plug_dom"/>
</dbReference>
<evidence type="ECO:0000256" key="1">
    <source>
        <dbReference type="ARBA" id="ARBA00004571"/>
    </source>
</evidence>
<sequence length="1018" mass="113364">MKNYVKRVILFWFCMVFYMLVQAQVRENRITGHVYDSQNLPLAGVNIKVKNTPYGTVSNEKGEFVLAGKWEQGVSIEFSFIGMRRKTITYKGQTKLEVTLADDTNNMDEVVVTAKANINEIDIRARSGVVQEVDMRRINSKPMIDMGLALQGSVPGLIVTNTGELGSAPEIRIRGNSSLRRGNTTNEPLYVMDGKVISSETFYNLNPQDIKEIKVLKDAAACALYGIKAANGVLEITSQRGISGQTMVTYTLDMGITTRGRRGISMMNSVEKLELERRLQNVETPGYRYSADYYNKYHADDPNLPQLIAAGQQKLDELKNINTDWFHELIRNSLYQKHNVSIRGGSEETTYYVSANYTQQGGRLPGNDKRRMSLRMNMDQKLGHIGYALLSVNGGYAKTNTPNGTTSDPTQLVYELNPYETKDSGELVSYPGRTYNDLMNQYSQEDAAKTAGISGSLILNPLPGLDVAAVAGLDFLLDETEQFTPSTAYSEMTTGVPEIQRGIYSKSKNTTTNVSTNVRVTYNNVYAGKHNLTLGANIDYYLTQLDNVSITGYGVGTIKSAAAINQSIQGTRKAEVGALKDKNAQLGFGAVVGYTFDNIYDLYGTYKTDASSILPSDKRWNSAWAVGIGWTPSYYEFLSDNPVLTRLNLKASYGYTANLNGVSVSSTVATFAYSTNSYEDQRPLDLMGLYNKDLKPEQTKSIDAGINIGLFDRITLEASWYNRRTEQALLDVPIPSSTGYTTLKRNIGILENRGFEFGVNMKVLDTNDWLLSLRGNIAYNRNKVIDLYYADRIYTSEEALLPDYEVGKSYDMIYGPSSLGINPLTGYPVFLVKGNKEKQASEALTAEDVVALGHSTPPYSGSFGLSLSYKSFDLDMDFYYVHGGIHQFNYSYVRDKDDSNKNAVAGQTDKMWFKPGDEGKVYPTPFYTSAVAEDNLSQYPNSLTVGKSDYLKLSMVSLRYRVPPHFLRKTLPFVKYATLAFQGSNLFTWTSYKESDPESGTLAGSMQPIYTFNMSLTF</sequence>
<dbReference type="SUPFAM" id="SSF56935">
    <property type="entry name" value="Porins"/>
    <property type="match status" value="1"/>
</dbReference>
<dbReference type="Proteomes" id="UP000095725">
    <property type="component" value="Unassembled WGS sequence"/>
</dbReference>
<keyword evidence="5 9" id="KW-0798">TonB box</keyword>
<dbReference type="Pfam" id="PF13715">
    <property type="entry name" value="CarbopepD_reg_2"/>
    <property type="match status" value="1"/>
</dbReference>
<dbReference type="Pfam" id="PF07715">
    <property type="entry name" value="Plug"/>
    <property type="match status" value="1"/>
</dbReference>
<reference evidence="20 21" key="1">
    <citation type="submission" date="2015-09" db="EMBL/GenBank/DDBJ databases">
        <authorList>
            <consortium name="Pathogen Informatics"/>
        </authorList>
    </citation>
    <scope>NUCLEOTIDE SEQUENCE [LARGE SCALE GENOMIC DNA]</scope>
    <source>
        <strain evidence="13 20">2789STDY5834880</strain>
        <strain evidence="12 21">2789STDY5834946</strain>
    </source>
</reference>
<evidence type="ECO:0000313" key="23">
    <source>
        <dbReference type="Proteomes" id="UP000284205"/>
    </source>
</evidence>
<reference evidence="16" key="4">
    <citation type="submission" date="2023-07" db="EMBL/GenBank/DDBJ databases">
        <title>Whole Genome Sequencing of Colonoscopy isolates.</title>
        <authorList>
            <person name="Surve S.V."/>
            <person name="Valls R.A."/>
            <person name="Barrak K.E."/>
            <person name="Gardner T.B."/>
            <person name="O'Toole G.A."/>
        </authorList>
    </citation>
    <scope>NUCLEOTIDE SEQUENCE</scope>
    <source>
        <strain evidence="16">GP0119</strain>
    </source>
</reference>
<dbReference type="EMBL" id="QRUO01000020">
    <property type="protein sequence ID" value="RGR67779.1"/>
    <property type="molecule type" value="Genomic_DNA"/>
</dbReference>
<dbReference type="EMBL" id="JAUONL010000025">
    <property type="protein sequence ID" value="MDO6359927.1"/>
    <property type="molecule type" value="Genomic_DNA"/>
</dbReference>
<evidence type="ECO:0000313" key="25">
    <source>
        <dbReference type="Proteomes" id="UP000368418"/>
    </source>
</evidence>
<evidence type="ECO:0000313" key="17">
    <source>
        <dbReference type="EMBL" id="RGR67779.1"/>
    </source>
</evidence>
<evidence type="ECO:0000313" key="18">
    <source>
        <dbReference type="EMBL" id="RGY24968.1"/>
    </source>
</evidence>
<dbReference type="InterPro" id="IPR036942">
    <property type="entry name" value="Beta-barrel_TonB_sf"/>
</dbReference>
<dbReference type="EMBL" id="VVYD01000026">
    <property type="protein sequence ID" value="KAA5494926.1"/>
    <property type="molecule type" value="Genomic_DNA"/>
</dbReference>
<dbReference type="RefSeq" id="WP_005675529.1">
    <property type="nucleotide sequence ID" value="NZ_CAXSJX010000024.1"/>
</dbReference>